<dbReference type="EMBL" id="CP015840">
    <property type="protein sequence ID" value="ANG66396.1"/>
    <property type="molecule type" value="Genomic_DNA"/>
</dbReference>
<keyword evidence="6 16" id="KW-0288">FMN</keyword>
<evidence type="ECO:0000256" key="15">
    <source>
        <dbReference type="ARBA" id="ARBA00023201"/>
    </source>
</evidence>
<dbReference type="NCBIfam" id="TIGR01938">
    <property type="entry name" value="nqrC"/>
    <property type="match status" value="1"/>
</dbReference>
<comment type="catalytic activity">
    <reaction evidence="16 17">
        <text>a ubiquinone + n Na(+)(in) + NADH + H(+) = a ubiquinol + n Na(+)(out) + NAD(+)</text>
        <dbReference type="Rhea" id="RHEA:47748"/>
        <dbReference type="Rhea" id="RHEA-COMP:9565"/>
        <dbReference type="Rhea" id="RHEA-COMP:9566"/>
        <dbReference type="ChEBI" id="CHEBI:15378"/>
        <dbReference type="ChEBI" id="CHEBI:16389"/>
        <dbReference type="ChEBI" id="CHEBI:17976"/>
        <dbReference type="ChEBI" id="CHEBI:29101"/>
        <dbReference type="ChEBI" id="CHEBI:57540"/>
        <dbReference type="ChEBI" id="CHEBI:57945"/>
        <dbReference type="EC" id="7.2.1.1"/>
    </reaction>
</comment>
<comment type="caution">
    <text evidence="16">Lacks conserved residue(s) required for the propagation of feature annotation.</text>
</comment>
<evidence type="ECO:0000256" key="4">
    <source>
        <dbReference type="ARBA" id="ARBA00022553"/>
    </source>
</evidence>
<evidence type="ECO:0000256" key="11">
    <source>
        <dbReference type="ARBA" id="ARBA00023053"/>
    </source>
</evidence>
<evidence type="ECO:0000256" key="14">
    <source>
        <dbReference type="ARBA" id="ARBA00023136"/>
    </source>
</evidence>
<comment type="function">
    <text evidence="16">NQR complex catalyzes the reduction of ubiquinone-1 to ubiquinol by two successive reactions, coupled with the transport of Na(+) ions from the cytoplasm to the periplasm. NqrA to NqrE are probably involved in the second step, the conversion of ubisemiquinone to ubiquinol.</text>
</comment>
<evidence type="ECO:0000313" key="20">
    <source>
        <dbReference type="Proteomes" id="UP000019147"/>
    </source>
</evidence>
<keyword evidence="1 16" id="KW-0813">Transport</keyword>
<evidence type="ECO:0000256" key="9">
    <source>
        <dbReference type="ARBA" id="ARBA00022989"/>
    </source>
</evidence>
<keyword evidence="3" id="KW-0997">Cell inner membrane</keyword>
<keyword evidence="12 16" id="KW-0406">Ion transport</keyword>
<protein>
    <recommendedName>
        <fullName evidence="16 17">Na(+)-translocating NADH-quinone reductase subunit C</fullName>
        <shortName evidence="16 17">Na(+)-NQR subunit C</shortName>
        <shortName evidence="16 17">Na(+)-translocating NQR subunit C</shortName>
        <ecNumber evidence="16 17">7.2.1.1</ecNumber>
    </recommendedName>
    <alternativeName>
        <fullName evidence="16 17">NQR complex subunit C</fullName>
    </alternativeName>
    <alternativeName>
        <fullName evidence="16 17">NQR-1 subunit C</fullName>
    </alternativeName>
</protein>
<evidence type="ECO:0000256" key="12">
    <source>
        <dbReference type="ARBA" id="ARBA00023065"/>
    </source>
</evidence>
<dbReference type="GO" id="GO:0016655">
    <property type="term" value="F:oxidoreductase activity, acting on NAD(P)H, quinone or similar compound as acceptor"/>
    <property type="evidence" value="ECO:0007669"/>
    <property type="project" value="UniProtKB-UniRule"/>
</dbReference>
<dbReference type="InterPro" id="IPR010204">
    <property type="entry name" value="NqrC"/>
</dbReference>
<comment type="similarity">
    <text evidence="16 17">Belongs to the NqrC family.</text>
</comment>
<evidence type="ECO:0000256" key="1">
    <source>
        <dbReference type="ARBA" id="ARBA00022448"/>
    </source>
</evidence>
<dbReference type="OrthoDB" id="9794010at2"/>
<keyword evidence="9 16" id="KW-1133">Transmembrane helix</keyword>
<sequence>MSSKKLKSYLNQTWYIICFILLLSFLSGILLSTVYYVLSPFQERAAIFDRNKQMLTAAHVIDYSGRFQIYTEGEWKYAIYDKQSHVLKAVNAYPPAVTSSVLDAYSKNFVRPLLTDRKGQIFSFEEKNMQLSEFLDAQPQGDLQKQSLLLFYVILSNTEQARTMTTEAIIKNPLVVQAIVLPISGFGLWGPMYGYLSLKNDGNTVLGTAWYQQGETPGLGANITNPQWQKQFYGKKVFLQSSSGNTSLATAPLGLEVVKGSAEALYGTSPKVLSTIDGISGATLTCNGVTEAYSQSLAPYRNLLLYFAKLHTQRDSYDNK</sequence>
<feature type="modified residue" description="FMN phosphoryl threonine" evidence="16">
    <location>
        <position position="283"/>
    </location>
</feature>
<evidence type="ECO:0000256" key="5">
    <source>
        <dbReference type="ARBA" id="ARBA00022630"/>
    </source>
</evidence>
<keyword evidence="15 16" id="KW-0739">Sodium transport</keyword>
<dbReference type="SMART" id="SM00900">
    <property type="entry name" value="FMN_bind"/>
    <property type="match status" value="1"/>
</dbReference>
<dbReference type="GeneID" id="81478392"/>
<dbReference type="RefSeq" id="WP_021828213.1">
    <property type="nucleotide sequence ID" value="NZ_CP015840.1"/>
</dbReference>
<keyword evidence="7 16" id="KW-0812">Transmembrane</keyword>
<dbReference type="KEGG" id="cgz:M787_003610"/>
<dbReference type="eggNOG" id="COG2869">
    <property type="taxonomic scope" value="Bacteria"/>
</dbReference>
<evidence type="ECO:0000256" key="10">
    <source>
        <dbReference type="ARBA" id="ARBA00023027"/>
    </source>
</evidence>
<keyword evidence="5 16" id="KW-0285">Flavoprotein</keyword>
<dbReference type="Proteomes" id="UP000019147">
    <property type="component" value="Chromosome"/>
</dbReference>
<evidence type="ECO:0000256" key="7">
    <source>
        <dbReference type="ARBA" id="ARBA00022692"/>
    </source>
</evidence>
<keyword evidence="14 16" id="KW-0472">Membrane</keyword>
<dbReference type="GO" id="GO:0006814">
    <property type="term" value="P:sodium ion transport"/>
    <property type="evidence" value="ECO:0007669"/>
    <property type="project" value="UniProtKB-UniRule"/>
</dbReference>
<gene>
    <name evidence="16" type="primary">nqrC</name>
    <name evidence="19" type="ORF">M787_003610</name>
</gene>
<dbReference type="Pfam" id="PF04205">
    <property type="entry name" value="FMN_bind"/>
    <property type="match status" value="1"/>
</dbReference>
<evidence type="ECO:0000256" key="3">
    <source>
        <dbReference type="ARBA" id="ARBA00022519"/>
    </source>
</evidence>
<accession>A0A173DZT1</accession>
<evidence type="ECO:0000256" key="13">
    <source>
        <dbReference type="ARBA" id="ARBA00023075"/>
    </source>
</evidence>
<dbReference type="PIRSF" id="PIRSF009437">
    <property type="entry name" value="NQR-1_subunit_C"/>
    <property type="match status" value="1"/>
</dbReference>
<evidence type="ECO:0000256" key="2">
    <source>
        <dbReference type="ARBA" id="ARBA00022475"/>
    </source>
</evidence>
<dbReference type="GO" id="GO:0005886">
    <property type="term" value="C:plasma membrane"/>
    <property type="evidence" value="ECO:0007669"/>
    <property type="project" value="UniProtKB-SubCell"/>
</dbReference>
<dbReference type="GO" id="GO:0010181">
    <property type="term" value="F:FMN binding"/>
    <property type="evidence" value="ECO:0007669"/>
    <property type="project" value="UniProtKB-UniRule"/>
</dbReference>
<evidence type="ECO:0000256" key="16">
    <source>
        <dbReference type="HAMAP-Rule" id="MF_00427"/>
    </source>
</evidence>
<reference evidence="19 20" key="1">
    <citation type="journal article" date="2014" name="Syst. Appl. Microbiol.">
        <title>Evidence for the existence of two new members of the family Chlamydiaceae and proposal of Chlamydia avium sp. nov. and Chlamydia gallinacea sp. nov.</title>
        <authorList>
            <person name="Sachse K."/>
            <person name="Laroucau K."/>
            <person name="Riege K."/>
            <person name="Wehner S."/>
            <person name="Dilcher M."/>
            <person name="Creasy H.H."/>
            <person name="Weidmann M."/>
            <person name="Myers G."/>
            <person name="Vorimore F."/>
            <person name="Vicari N."/>
            <person name="Magnino S."/>
            <person name="Liebler-Tenorio E."/>
            <person name="Ruettger A."/>
            <person name="Bavoil P.M."/>
            <person name="Hufert F.T."/>
            <person name="Rossello-Mora R."/>
            <person name="Marz M."/>
        </authorList>
    </citation>
    <scope>NUCLEOTIDE SEQUENCE [LARGE SCALE GENOMIC DNA]</scope>
    <source>
        <strain evidence="19 20">08-1274/3</strain>
    </source>
</reference>
<evidence type="ECO:0000256" key="6">
    <source>
        <dbReference type="ARBA" id="ARBA00022643"/>
    </source>
</evidence>
<dbReference type="EC" id="7.2.1.1" evidence="16 17"/>
<dbReference type="STRING" id="1143323.M787_003610"/>
<keyword evidence="10 16" id="KW-0520">NAD</keyword>
<dbReference type="InterPro" id="IPR007329">
    <property type="entry name" value="FMN-bd"/>
</dbReference>
<dbReference type="PANTHER" id="PTHR37838">
    <property type="entry name" value="NA(+)-TRANSLOCATING NADH-QUINONE REDUCTASE SUBUNIT C"/>
    <property type="match status" value="1"/>
</dbReference>
<keyword evidence="2 16" id="KW-1003">Cell membrane</keyword>
<comment type="subcellular location">
    <subcellularLocation>
        <location evidence="16">Cell membrane</location>
        <topology evidence="16">Single-pass membrane protein</topology>
    </subcellularLocation>
</comment>
<evidence type="ECO:0000256" key="8">
    <source>
        <dbReference type="ARBA" id="ARBA00022967"/>
    </source>
</evidence>
<name>A0A173DZT1_9CHLA</name>
<comment type="cofactor">
    <cofactor evidence="16 17">
        <name>FMN</name>
        <dbReference type="ChEBI" id="CHEBI:58210"/>
    </cofactor>
</comment>
<dbReference type="HAMAP" id="MF_00427">
    <property type="entry name" value="NqrC"/>
    <property type="match status" value="1"/>
</dbReference>
<dbReference type="PANTHER" id="PTHR37838:SF1">
    <property type="entry name" value="NA(+)-TRANSLOCATING NADH-QUINONE REDUCTASE SUBUNIT C"/>
    <property type="match status" value="1"/>
</dbReference>
<comment type="subunit">
    <text evidence="16 17">Composed of six subunits; NqrA, NqrB, NqrC, NqrD, NqrE and NqrF.</text>
</comment>
<evidence type="ECO:0000256" key="17">
    <source>
        <dbReference type="PIRNR" id="PIRNR009437"/>
    </source>
</evidence>
<keyword evidence="4 16" id="KW-0597">Phosphoprotein</keyword>
<proteinExistence type="inferred from homology"/>
<organism evidence="19 20">
    <name type="scientific">Chlamydia gallinacea 08-1274/3</name>
    <dbReference type="NCBI Taxonomy" id="1143323"/>
    <lineage>
        <taxon>Bacteria</taxon>
        <taxon>Pseudomonadati</taxon>
        <taxon>Chlamydiota</taxon>
        <taxon>Chlamydiia</taxon>
        <taxon>Chlamydiales</taxon>
        <taxon>Chlamydiaceae</taxon>
        <taxon>Chlamydia/Chlamydophila group</taxon>
        <taxon>Chlamydia</taxon>
    </lineage>
</organism>
<evidence type="ECO:0000259" key="18">
    <source>
        <dbReference type="SMART" id="SM00900"/>
    </source>
</evidence>
<feature type="domain" description="FMN-binding" evidence="18">
    <location>
        <begin position="187"/>
        <end position="300"/>
    </location>
</feature>
<dbReference type="AlphaFoldDB" id="A0A173DZT1"/>
<feature type="transmembrane region" description="Helical" evidence="16">
    <location>
        <begin position="12"/>
        <end position="38"/>
    </location>
</feature>
<keyword evidence="11 16" id="KW-0915">Sodium</keyword>
<keyword evidence="13 16" id="KW-0830">Ubiquinone</keyword>
<evidence type="ECO:0000313" key="19">
    <source>
        <dbReference type="EMBL" id="ANG66396.1"/>
    </source>
</evidence>
<keyword evidence="8 16" id="KW-1278">Translocase</keyword>